<dbReference type="GO" id="GO:0007005">
    <property type="term" value="P:mitochondrion organization"/>
    <property type="evidence" value="ECO:0007669"/>
    <property type="project" value="TreeGrafter"/>
</dbReference>
<dbReference type="EMBL" id="AMPZ03000001">
    <property type="protein sequence ID" value="KAH9596717.1"/>
    <property type="molecule type" value="Genomic_DNA"/>
</dbReference>
<dbReference type="Gene3D" id="3.30.479.30">
    <property type="entry name" value="Band 7 domain"/>
    <property type="match status" value="1"/>
</dbReference>
<evidence type="ECO:0000313" key="6">
    <source>
        <dbReference type="EMBL" id="KAH9596717.1"/>
    </source>
</evidence>
<dbReference type="AlphaFoldDB" id="A0A922S7H1"/>
<dbReference type="SMART" id="SM00244">
    <property type="entry name" value="PHB"/>
    <property type="match status" value="1"/>
</dbReference>
<feature type="compositionally biased region" description="Polar residues" evidence="4">
    <location>
        <begin position="386"/>
        <end position="395"/>
    </location>
</feature>
<dbReference type="FunFam" id="3.30.479.30:FF:000004">
    <property type="entry name" value="Putative membrane protease family, stomatin"/>
    <property type="match status" value="1"/>
</dbReference>
<dbReference type="InterPro" id="IPR050710">
    <property type="entry name" value="Band7/mec-2_domain"/>
</dbReference>
<feature type="domain" description="Band 7" evidence="5">
    <location>
        <begin position="31"/>
        <end position="189"/>
    </location>
</feature>
<organism evidence="6 7">
    <name type="scientific">Schistosoma haematobium</name>
    <name type="common">Blood fluke</name>
    <dbReference type="NCBI Taxonomy" id="6185"/>
    <lineage>
        <taxon>Eukaryota</taxon>
        <taxon>Metazoa</taxon>
        <taxon>Spiralia</taxon>
        <taxon>Lophotrochozoa</taxon>
        <taxon>Platyhelminthes</taxon>
        <taxon>Trematoda</taxon>
        <taxon>Digenea</taxon>
        <taxon>Strigeidida</taxon>
        <taxon>Schistosomatoidea</taxon>
        <taxon>Schistosomatidae</taxon>
        <taxon>Schistosoma</taxon>
    </lineage>
</organism>
<reference evidence="6" key="4">
    <citation type="journal article" date="2022" name="PLoS Pathog.">
        <title>Chromosome-level genome of Schistosoma haematobium underpins genome-wide explorations of molecular variation.</title>
        <authorList>
            <person name="Stroehlein A.J."/>
            <person name="Korhonen P.K."/>
            <person name="Lee V.V."/>
            <person name="Ralph S.A."/>
            <person name="Mentink-Kane M."/>
            <person name="You H."/>
            <person name="McManus D.P."/>
            <person name="Tchuente L.T."/>
            <person name="Stothard J.R."/>
            <person name="Kaur P."/>
            <person name="Dudchenko O."/>
            <person name="Aiden E.L."/>
            <person name="Yang B."/>
            <person name="Yang H."/>
            <person name="Emery A.M."/>
            <person name="Webster B.L."/>
            <person name="Brindley P.J."/>
            <person name="Rollinson D."/>
            <person name="Chang B.C.H."/>
            <person name="Gasser R.B."/>
            <person name="Young N.D."/>
        </authorList>
    </citation>
    <scope>NUCLEOTIDE SEQUENCE</scope>
</reference>
<dbReference type="GO" id="GO:0005739">
    <property type="term" value="C:mitochondrion"/>
    <property type="evidence" value="ECO:0007669"/>
    <property type="project" value="UniProtKB-SubCell"/>
</dbReference>
<gene>
    <name evidence="6" type="primary">STOML2_1</name>
    <name evidence="6" type="ORF">MS3_00002305</name>
</gene>
<reference evidence="6" key="1">
    <citation type="journal article" date="2012" name="Nat. Genet.">
        <title>Whole-genome sequence of Schistosoma haematobium.</title>
        <authorList>
            <person name="Young N.D."/>
            <person name="Jex A.R."/>
            <person name="Li B."/>
            <person name="Liu S."/>
            <person name="Yang L."/>
            <person name="Xiong Z."/>
            <person name="Li Y."/>
            <person name="Cantacessi C."/>
            <person name="Hall R.S."/>
            <person name="Xu X."/>
            <person name="Chen F."/>
            <person name="Wu X."/>
            <person name="Zerlotini A."/>
            <person name="Oliveira G."/>
            <person name="Hofmann A."/>
            <person name="Zhang G."/>
            <person name="Fang X."/>
            <person name="Kang Y."/>
            <person name="Campbell B.E."/>
            <person name="Loukas A."/>
            <person name="Ranganathan S."/>
            <person name="Rollinson D."/>
            <person name="Rinaldi G."/>
            <person name="Brindley P.J."/>
            <person name="Yang H."/>
            <person name="Wang J."/>
            <person name="Wang J."/>
            <person name="Gasser R.B."/>
        </authorList>
    </citation>
    <scope>NUCLEOTIDE SEQUENCE</scope>
</reference>
<comment type="caution">
    <text evidence="6">The sequence shown here is derived from an EMBL/GenBank/DDBJ whole genome shotgun (WGS) entry which is preliminary data.</text>
</comment>
<dbReference type="GO" id="GO:0009898">
    <property type="term" value="C:cytoplasmic side of plasma membrane"/>
    <property type="evidence" value="ECO:0007669"/>
    <property type="project" value="UniProtKB-ARBA"/>
</dbReference>
<dbReference type="CTD" id="24588934"/>
<comment type="similarity">
    <text evidence="2">Belongs to the band 7/mec-2 family.</text>
</comment>
<proteinExistence type="inferred from homology"/>
<reference evidence="6" key="3">
    <citation type="submission" date="2021-06" db="EMBL/GenBank/DDBJ databases">
        <title>Chromosome-level genome assembly for S. haematobium.</title>
        <authorList>
            <person name="Stroehlein A.J."/>
        </authorList>
    </citation>
    <scope>NUCLEOTIDE SEQUENCE</scope>
</reference>
<sequence length="395" mass="43791">MIRNVIGRPAYRLSRVYASSRDYTSRAPINIGILIVPEKEAWVIERLGKFHRTLEPGLNFCIPILDRVAYVQSLKEVAIEIPDQSAITSDNVVLQLNGVLFLKVKNPYLASYGVSEAEFAITQLAQTIMRSEIGKIILDNVFKEREALNFQIVQALGKASEPWGIECLRYEIRDVQVPQKIKEAMQMQVEAERKKRASILESEGQREAAINRAEGLKRSQVLESEGHQIQIVNKASGEAEAIQRLAEARAQSIQTIARAIGTKRGADAVQLTVAEQYIEAFSALAKTTNTVLLPSHSGDVASMVTQALTIFKSLDQPKSNIGNDIDGGCNDESCSEVVADQQSNPNILNKNDGDKREYETIAHPIKSRLLSKTNSTDHSTLHTENNESNGFSKQF</sequence>
<comment type="subcellular location">
    <subcellularLocation>
        <location evidence="1">Mitochondrion</location>
    </subcellularLocation>
</comment>
<evidence type="ECO:0000256" key="4">
    <source>
        <dbReference type="SAM" id="MobiDB-lite"/>
    </source>
</evidence>
<dbReference type="GeneID" id="24588934"/>
<keyword evidence="3" id="KW-0496">Mitochondrion</keyword>
<keyword evidence="7" id="KW-1185">Reference proteome</keyword>
<evidence type="ECO:0000259" key="5">
    <source>
        <dbReference type="SMART" id="SM00244"/>
    </source>
</evidence>
<evidence type="ECO:0000256" key="2">
    <source>
        <dbReference type="ARBA" id="ARBA00008164"/>
    </source>
</evidence>
<dbReference type="Proteomes" id="UP000471633">
    <property type="component" value="Unassembled WGS sequence"/>
</dbReference>
<dbReference type="CDD" id="cd08829">
    <property type="entry name" value="SPFH_paraslipin"/>
    <property type="match status" value="1"/>
</dbReference>
<evidence type="ECO:0000256" key="1">
    <source>
        <dbReference type="ARBA" id="ARBA00004173"/>
    </source>
</evidence>
<dbReference type="PRINTS" id="PR00721">
    <property type="entry name" value="STOMATIN"/>
</dbReference>
<name>A0A922S7H1_SCHHA</name>
<dbReference type="SUPFAM" id="SSF117892">
    <property type="entry name" value="Band 7/SPFH domain"/>
    <property type="match status" value="1"/>
</dbReference>
<dbReference type="PANTHER" id="PTHR43327">
    <property type="entry name" value="STOMATIN-LIKE PROTEIN 2, MITOCHONDRIAL"/>
    <property type="match status" value="1"/>
</dbReference>
<feature type="region of interest" description="Disordered" evidence="4">
    <location>
        <begin position="370"/>
        <end position="395"/>
    </location>
</feature>
<dbReference type="OrthoDB" id="434619at2759"/>
<dbReference type="Pfam" id="PF01145">
    <property type="entry name" value="Band_7"/>
    <property type="match status" value="1"/>
</dbReference>
<dbReference type="InterPro" id="IPR001972">
    <property type="entry name" value="Stomatin_HflK_fam"/>
</dbReference>
<protein>
    <submittedName>
        <fullName evidence="6">Stomatin-like protein 2, mitochondrial</fullName>
    </submittedName>
</protein>
<dbReference type="RefSeq" id="XP_051075353.1">
    <property type="nucleotide sequence ID" value="XM_051209882.1"/>
</dbReference>
<dbReference type="InterPro" id="IPR032435">
    <property type="entry name" value="STML2-like_C"/>
</dbReference>
<reference evidence="6" key="2">
    <citation type="journal article" date="2019" name="Gigascience">
        <title>High-quality Schistosoma haematobium genome achieved by single-molecule and long-range sequencing.</title>
        <authorList>
            <person name="Stroehlein A.J."/>
            <person name="Korhonen P.K."/>
            <person name="Chong T.M."/>
            <person name="Lim Y.L."/>
            <person name="Chan K.G."/>
            <person name="Webster B."/>
            <person name="Rollinson D."/>
            <person name="Brindley P.J."/>
            <person name="Gasser R.B."/>
            <person name="Young N.D."/>
        </authorList>
    </citation>
    <scope>NUCLEOTIDE SEQUENCE</scope>
</reference>
<dbReference type="InterPro" id="IPR036013">
    <property type="entry name" value="Band_7/SPFH_dom_sf"/>
</dbReference>
<dbReference type="PANTHER" id="PTHR43327:SF10">
    <property type="entry name" value="STOMATIN-LIKE PROTEIN 2, MITOCHONDRIAL"/>
    <property type="match status" value="1"/>
</dbReference>
<dbReference type="Pfam" id="PF16200">
    <property type="entry name" value="Band_7_C"/>
    <property type="match status" value="1"/>
</dbReference>
<evidence type="ECO:0000313" key="7">
    <source>
        <dbReference type="Proteomes" id="UP000471633"/>
    </source>
</evidence>
<evidence type="ECO:0000256" key="3">
    <source>
        <dbReference type="ARBA" id="ARBA00023128"/>
    </source>
</evidence>
<dbReference type="KEGG" id="shx:MS3_00002305"/>
<dbReference type="InterPro" id="IPR001107">
    <property type="entry name" value="Band_7"/>
</dbReference>
<accession>A0A922S7H1</accession>